<sequence>MAAENICADVRLDDFTVELKPEDIPGASVNDKDIGKLNVNQLKFWLKCRRAKQGGNKKGLFGRENGINCSNAEVENDASASLGKFPSDDSAYNKDFSILPVFVPTDTLDHTQKCGKSTKKSVDGDAIADMSSSKVLRMVLFVHDMEVSKAAKIVAAECDKICPAGRSGCCCHVMAVIWKLEKCPEIANCKSLHRMIVHVLPNLGSGVSLVGEK</sequence>
<organism evidence="1 2">
    <name type="scientific">Paramuricea clavata</name>
    <name type="common">Red gorgonian</name>
    <name type="synonym">Violescent sea-whip</name>
    <dbReference type="NCBI Taxonomy" id="317549"/>
    <lineage>
        <taxon>Eukaryota</taxon>
        <taxon>Metazoa</taxon>
        <taxon>Cnidaria</taxon>
        <taxon>Anthozoa</taxon>
        <taxon>Octocorallia</taxon>
        <taxon>Malacalcyonacea</taxon>
        <taxon>Plexauridae</taxon>
        <taxon>Paramuricea</taxon>
    </lineage>
</organism>
<comment type="caution">
    <text evidence="1">The sequence shown here is derived from an EMBL/GenBank/DDBJ whole genome shotgun (WGS) entry which is preliminary data.</text>
</comment>
<accession>A0A7D9KMX8</accession>
<protein>
    <submittedName>
        <fullName evidence="1">Uncharacterized protein</fullName>
    </submittedName>
</protein>
<name>A0A7D9KMX8_PARCT</name>
<dbReference type="OrthoDB" id="5993418at2759"/>
<proteinExistence type="predicted"/>
<dbReference type="EMBL" id="CACRXK020040019">
    <property type="protein sequence ID" value="CAB4045521.1"/>
    <property type="molecule type" value="Genomic_DNA"/>
</dbReference>
<reference evidence="1" key="1">
    <citation type="submission" date="2020-04" db="EMBL/GenBank/DDBJ databases">
        <authorList>
            <person name="Alioto T."/>
            <person name="Alioto T."/>
            <person name="Gomez Garrido J."/>
        </authorList>
    </citation>
    <scope>NUCLEOTIDE SEQUENCE</scope>
    <source>
        <strain evidence="1">A484AB</strain>
    </source>
</reference>
<gene>
    <name evidence="1" type="ORF">PACLA_8A066765</name>
</gene>
<evidence type="ECO:0000313" key="2">
    <source>
        <dbReference type="Proteomes" id="UP001152795"/>
    </source>
</evidence>
<dbReference type="Proteomes" id="UP001152795">
    <property type="component" value="Unassembled WGS sequence"/>
</dbReference>
<dbReference type="AlphaFoldDB" id="A0A7D9KMX8"/>
<keyword evidence="2" id="KW-1185">Reference proteome</keyword>
<evidence type="ECO:0000313" key="1">
    <source>
        <dbReference type="EMBL" id="CAB4045521.1"/>
    </source>
</evidence>